<dbReference type="PANTHER" id="PTHR12277">
    <property type="entry name" value="ALPHA/BETA HYDROLASE DOMAIN-CONTAINING PROTEIN"/>
    <property type="match status" value="1"/>
</dbReference>
<keyword evidence="1" id="KW-0812">Transmembrane</keyword>
<keyword evidence="1" id="KW-0472">Membrane</keyword>
<dbReference type="InterPro" id="IPR000073">
    <property type="entry name" value="AB_hydrolase_1"/>
</dbReference>
<dbReference type="PANTHER" id="PTHR12277:SF81">
    <property type="entry name" value="PROTEIN ABHD13"/>
    <property type="match status" value="1"/>
</dbReference>
<sequence length="257" mass="27694">MLAWGAGAVLVVYVALCALLYLQQRRLIYYPQFTRVNAAQTDFAVARQDVVLRGWVVNPGRRDALLYFGGNAESVEGNREAFTRALPSHTVYLVAYRGYGASDGEPTETHLLADALALHDDIAKRHAGGQVAVAGRSLGSGVATFVAAERRVPALVLVTPFDSLAAVAQAHYPVFPVGLLLRDRYDSAARLPRHQGRLLVLRAGQDQVVPPARTDRLLKALGRPAQVVEFPSASHDDLSLDPGYWSAIGAFLAAGPD</sequence>
<keyword evidence="3" id="KW-0378">Hydrolase</keyword>
<dbReference type="EMBL" id="CP060731">
    <property type="protein sequence ID" value="QNN79716.1"/>
    <property type="molecule type" value="Genomic_DNA"/>
</dbReference>
<evidence type="ECO:0000313" key="4">
    <source>
        <dbReference type="Proteomes" id="UP000515838"/>
    </source>
</evidence>
<protein>
    <submittedName>
        <fullName evidence="3">Alpha/beta hydrolase</fullName>
    </submittedName>
</protein>
<dbReference type="Pfam" id="PF00561">
    <property type="entry name" value="Abhydrolase_1"/>
    <property type="match status" value="1"/>
</dbReference>
<accession>A0A7G9THZ1</accession>
<keyword evidence="1" id="KW-1133">Transmembrane helix</keyword>
<dbReference type="Gene3D" id="3.40.50.1820">
    <property type="entry name" value="alpha/beta hydrolase"/>
    <property type="match status" value="1"/>
</dbReference>
<dbReference type="InterPro" id="IPR029058">
    <property type="entry name" value="AB_hydrolase_fold"/>
</dbReference>
<evidence type="ECO:0000313" key="3">
    <source>
        <dbReference type="EMBL" id="QNN79716.1"/>
    </source>
</evidence>
<reference evidence="3 4" key="1">
    <citation type="submission" date="2020-08" db="EMBL/GenBank/DDBJ databases">
        <title>Streptomycin Non-resistant strain, P. mexicana.</title>
        <authorList>
            <person name="Ganesh-Kumar S."/>
            <person name="Zhe T."/>
            <person name="Yu Z."/>
            <person name="Min Y."/>
        </authorList>
    </citation>
    <scope>NUCLEOTIDE SEQUENCE [LARGE SCALE GENOMIC DNA]</scope>
    <source>
        <strain evidence="3 4">GTZY2</strain>
    </source>
</reference>
<gene>
    <name evidence="3" type="ORF">IAE60_13800</name>
</gene>
<evidence type="ECO:0000256" key="1">
    <source>
        <dbReference type="SAM" id="Phobius"/>
    </source>
</evidence>
<evidence type="ECO:0000259" key="2">
    <source>
        <dbReference type="Pfam" id="PF00561"/>
    </source>
</evidence>
<proteinExistence type="predicted"/>
<feature type="domain" description="AB hydrolase-1" evidence="2">
    <location>
        <begin position="64"/>
        <end position="162"/>
    </location>
</feature>
<feature type="transmembrane region" description="Helical" evidence="1">
    <location>
        <begin position="6"/>
        <end position="22"/>
    </location>
</feature>
<dbReference type="AlphaFoldDB" id="A0A7G9THZ1"/>
<dbReference type="GO" id="GO:0016787">
    <property type="term" value="F:hydrolase activity"/>
    <property type="evidence" value="ECO:0007669"/>
    <property type="project" value="UniProtKB-KW"/>
</dbReference>
<dbReference type="SUPFAM" id="SSF53474">
    <property type="entry name" value="alpha/beta-Hydrolases"/>
    <property type="match status" value="1"/>
</dbReference>
<organism evidence="3 4">
    <name type="scientific">Pseudoxanthomonas mexicana</name>
    <dbReference type="NCBI Taxonomy" id="128785"/>
    <lineage>
        <taxon>Bacteria</taxon>
        <taxon>Pseudomonadati</taxon>
        <taxon>Pseudomonadota</taxon>
        <taxon>Gammaproteobacteria</taxon>
        <taxon>Lysobacterales</taxon>
        <taxon>Lysobacteraceae</taxon>
        <taxon>Pseudoxanthomonas</taxon>
    </lineage>
</organism>
<name>A0A7G9THZ1_PSEMX</name>
<dbReference type="Proteomes" id="UP000515838">
    <property type="component" value="Chromosome"/>
</dbReference>